<evidence type="ECO:0000259" key="1">
    <source>
        <dbReference type="Pfam" id="PF13761"/>
    </source>
</evidence>
<dbReference type="EMBL" id="CP119108">
    <property type="protein sequence ID" value="WEG08845.1"/>
    <property type="molecule type" value="Genomic_DNA"/>
</dbReference>
<dbReference type="RefSeq" id="WP_275278172.1">
    <property type="nucleotide sequence ID" value="NZ_CP119108.1"/>
</dbReference>
<sequence>MTTPAGRSVFFAALGPDASRLCPECRDYAAGPTDRVIGEGVFEVVGSRFGRLGLLMRPFVGPRLLMTAHGRDVPFRVENRLVETAGGVTELRATRTVHFPSGDQEFVDLLRVGDEPGTLINVLGDARRVELLLRVSVTAEGHLRLHSERAWLRLGGLRIPAPRLLAVRVEVIDGFDESTGRQTVAARAVNPLLGTVLVYRGSFLWRREP</sequence>
<accession>A0ABY8BXC6</accession>
<gene>
    <name evidence="2" type="ORF">PU630_16635</name>
</gene>
<proteinExistence type="predicted"/>
<feature type="domain" description="DUF4166" evidence="1">
    <location>
        <begin position="31"/>
        <end position="203"/>
    </location>
</feature>
<evidence type="ECO:0000313" key="3">
    <source>
        <dbReference type="Proteomes" id="UP001214553"/>
    </source>
</evidence>
<dbReference type="Pfam" id="PF13761">
    <property type="entry name" value="DUF4166"/>
    <property type="match status" value="1"/>
</dbReference>
<organism evidence="2 3">
    <name type="scientific">Microbacterium horticulturae</name>
    <dbReference type="NCBI Taxonomy" id="3028316"/>
    <lineage>
        <taxon>Bacteria</taxon>
        <taxon>Bacillati</taxon>
        <taxon>Actinomycetota</taxon>
        <taxon>Actinomycetes</taxon>
        <taxon>Micrococcales</taxon>
        <taxon>Microbacteriaceae</taxon>
        <taxon>Microbacterium</taxon>
    </lineage>
</organism>
<dbReference type="Proteomes" id="UP001214553">
    <property type="component" value="Chromosome"/>
</dbReference>
<evidence type="ECO:0000313" key="2">
    <source>
        <dbReference type="EMBL" id="WEG08845.1"/>
    </source>
</evidence>
<protein>
    <submittedName>
        <fullName evidence="2">DUF4166 domain-containing protein</fullName>
    </submittedName>
</protein>
<name>A0ABY8BXC6_9MICO</name>
<dbReference type="InterPro" id="IPR025311">
    <property type="entry name" value="DUF4166"/>
</dbReference>
<keyword evidence="3" id="KW-1185">Reference proteome</keyword>
<reference evidence="2 3" key="1">
    <citation type="submission" date="2023-03" db="EMBL/GenBank/DDBJ databases">
        <title>Genome sequence of Microbacterium sp. KACC 23027.</title>
        <authorList>
            <person name="Kim S."/>
            <person name="Heo J."/>
            <person name="Kwon S.-W."/>
        </authorList>
    </citation>
    <scope>NUCLEOTIDE SEQUENCE [LARGE SCALE GENOMIC DNA]</scope>
    <source>
        <strain evidence="2 3">KACC 23027</strain>
    </source>
</reference>